<evidence type="ECO:0000313" key="2">
    <source>
        <dbReference type="EMBL" id="KAF1917536.1"/>
    </source>
</evidence>
<dbReference type="AlphaFoldDB" id="A0A6A5QSD5"/>
<accession>A0A6A5QSD5</accession>
<proteinExistence type="predicted"/>
<dbReference type="EMBL" id="ML979134">
    <property type="protein sequence ID" value="KAF1917536.1"/>
    <property type="molecule type" value="Genomic_DNA"/>
</dbReference>
<feature type="region of interest" description="Disordered" evidence="1">
    <location>
        <begin position="1"/>
        <end position="53"/>
    </location>
</feature>
<keyword evidence="3" id="KW-1185">Reference proteome</keyword>
<feature type="compositionally biased region" description="Basic and acidic residues" evidence="1">
    <location>
        <begin position="1"/>
        <end position="11"/>
    </location>
</feature>
<sequence>MLHQGRAHEMPSRAALSRSGDARLNRLPRGMYVSTKASSTAPAQRRRRASPACWGGNGVSGRWLWCMRPAARRADAAEAHQAASTRPVPGFDLLSSVGGPRGGRAESCGETRGARDTPSPPRHAPRTDSTWAVRGPVCILSPSRAMQPGSRRPTVTTNRVCEGGLWSRLYMVYGCNMDARLLHGVSCRRVAVCDTLARLDSKQACLRNVVVCLFYPAASPFGDAPRTVNETPPPAASSQQPAAPGRQRPPGSRPPMFNPRLHPHTSRLPLS</sequence>
<feature type="compositionally biased region" description="Low complexity" evidence="1">
    <location>
        <begin position="236"/>
        <end position="250"/>
    </location>
</feature>
<feature type="region of interest" description="Disordered" evidence="1">
    <location>
        <begin position="78"/>
        <end position="129"/>
    </location>
</feature>
<gene>
    <name evidence="2" type="ORF">BDU57DRAFT_168621</name>
</gene>
<organism evidence="2 3">
    <name type="scientific">Ampelomyces quisqualis</name>
    <name type="common">Powdery mildew agent</name>
    <dbReference type="NCBI Taxonomy" id="50730"/>
    <lineage>
        <taxon>Eukaryota</taxon>
        <taxon>Fungi</taxon>
        <taxon>Dikarya</taxon>
        <taxon>Ascomycota</taxon>
        <taxon>Pezizomycotina</taxon>
        <taxon>Dothideomycetes</taxon>
        <taxon>Pleosporomycetidae</taxon>
        <taxon>Pleosporales</taxon>
        <taxon>Pleosporineae</taxon>
        <taxon>Phaeosphaeriaceae</taxon>
        <taxon>Ampelomyces</taxon>
    </lineage>
</organism>
<reference evidence="2" key="1">
    <citation type="journal article" date="2020" name="Stud. Mycol.">
        <title>101 Dothideomycetes genomes: a test case for predicting lifestyles and emergence of pathogens.</title>
        <authorList>
            <person name="Haridas S."/>
            <person name="Albert R."/>
            <person name="Binder M."/>
            <person name="Bloem J."/>
            <person name="Labutti K."/>
            <person name="Salamov A."/>
            <person name="Andreopoulos B."/>
            <person name="Baker S."/>
            <person name="Barry K."/>
            <person name="Bills G."/>
            <person name="Bluhm B."/>
            <person name="Cannon C."/>
            <person name="Castanera R."/>
            <person name="Culley D."/>
            <person name="Daum C."/>
            <person name="Ezra D."/>
            <person name="Gonzalez J."/>
            <person name="Henrissat B."/>
            <person name="Kuo A."/>
            <person name="Liang C."/>
            <person name="Lipzen A."/>
            <person name="Lutzoni F."/>
            <person name="Magnuson J."/>
            <person name="Mondo S."/>
            <person name="Nolan M."/>
            <person name="Ohm R."/>
            <person name="Pangilinan J."/>
            <person name="Park H.-J."/>
            <person name="Ramirez L."/>
            <person name="Alfaro M."/>
            <person name="Sun H."/>
            <person name="Tritt A."/>
            <person name="Yoshinaga Y."/>
            <person name="Zwiers L.-H."/>
            <person name="Turgeon B."/>
            <person name="Goodwin S."/>
            <person name="Spatafora J."/>
            <person name="Crous P."/>
            <person name="Grigoriev I."/>
        </authorList>
    </citation>
    <scope>NUCLEOTIDE SEQUENCE</scope>
    <source>
        <strain evidence="2">HMLAC05119</strain>
    </source>
</reference>
<evidence type="ECO:0000313" key="3">
    <source>
        <dbReference type="Proteomes" id="UP000800096"/>
    </source>
</evidence>
<name>A0A6A5QSD5_AMPQU</name>
<protein>
    <submittedName>
        <fullName evidence="2">Uncharacterized protein</fullName>
    </submittedName>
</protein>
<evidence type="ECO:0000256" key="1">
    <source>
        <dbReference type="SAM" id="MobiDB-lite"/>
    </source>
</evidence>
<feature type="region of interest" description="Disordered" evidence="1">
    <location>
        <begin position="225"/>
        <end position="271"/>
    </location>
</feature>
<dbReference type="Proteomes" id="UP000800096">
    <property type="component" value="Unassembled WGS sequence"/>
</dbReference>
<feature type="compositionally biased region" description="Basic and acidic residues" evidence="1">
    <location>
        <begin position="103"/>
        <end position="115"/>
    </location>
</feature>